<dbReference type="AlphaFoldDB" id="A0A4Z0KGZ1"/>
<gene>
    <name evidence="3" type="ORF">EB834_19550</name>
</gene>
<comment type="caution">
    <text evidence="3">The sequence shown here is derived from an EMBL/GenBank/DDBJ whole genome shotgun (WGS) entry which is preliminary data.</text>
</comment>
<dbReference type="PANTHER" id="PTHR31126">
    <property type="entry name" value="TYROSINE-PROTEIN PHOSPHATASE"/>
    <property type="match status" value="1"/>
</dbReference>
<dbReference type="InterPro" id="IPR016130">
    <property type="entry name" value="Tyr_Pase_AS"/>
</dbReference>
<dbReference type="PROSITE" id="PS50056">
    <property type="entry name" value="TYR_PHOSPHATASE_2"/>
    <property type="match status" value="1"/>
</dbReference>
<dbReference type="InterPro" id="IPR029021">
    <property type="entry name" value="Prot-tyrosine_phosphatase-like"/>
</dbReference>
<dbReference type="InterPro" id="IPR026893">
    <property type="entry name" value="Tyr/Ser_Pase_IphP-type"/>
</dbReference>
<proteinExistence type="inferred from homology"/>
<comment type="similarity">
    <text evidence="1">Belongs to the protein-tyrosine phosphatase family.</text>
</comment>
<name>A0A4Z0KGZ1_BREAU</name>
<accession>A0A4Z0KGZ1</accession>
<dbReference type="PANTHER" id="PTHR31126:SF1">
    <property type="entry name" value="TYROSINE SPECIFIC PROTEIN PHOSPHATASES DOMAIN-CONTAINING PROTEIN"/>
    <property type="match status" value="1"/>
</dbReference>
<dbReference type="Proteomes" id="UP000297736">
    <property type="component" value="Unassembled WGS sequence"/>
</dbReference>
<organism evidence="3 4">
    <name type="scientific">Brevibacterium aurantiacum</name>
    <dbReference type="NCBI Taxonomy" id="273384"/>
    <lineage>
        <taxon>Bacteria</taxon>
        <taxon>Bacillati</taxon>
        <taxon>Actinomycetota</taxon>
        <taxon>Actinomycetes</taxon>
        <taxon>Micrococcales</taxon>
        <taxon>Brevibacteriaceae</taxon>
        <taxon>Brevibacterium</taxon>
    </lineage>
</organism>
<dbReference type="Gene3D" id="3.90.190.10">
    <property type="entry name" value="Protein tyrosine phosphatase superfamily"/>
    <property type="match status" value="1"/>
</dbReference>
<protein>
    <submittedName>
        <fullName evidence="3">Tyrosine-protein phosphatase</fullName>
    </submittedName>
</protein>
<evidence type="ECO:0000259" key="2">
    <source>
        <dbReference type="PROSITE" id="PS50056"/>
    </source>
</evidence>
<evidence type="ECO:0000313" key="3">
    <source>
        <dbReference type="EMBL" id="TGD36497.1"/>
    </source>
</evidence>
<dbReference type="InterPro" id="IPR000387">
    <property type="entry name" value="Tyr_Pase_dom"/>
</dbReference>
<reference evidence="3 4" key="1">
    <citation type="submission" date="2018-10" db="EMBL/GenBank/DDBJ databases">
        <title>Brevibacterium genomes from Austrain hard cheese rinds.</title>
        <authorList>
            <person name="Anast J.M."/>
            <person name="Dzieciol M."/>
            <person name="Schultz D.L."/>
            <person name="Mann E."/>
            <person name="Wagner M."/>
            <person name="Schmitz-Esser S."/>
        </authorList>
    </citation>
    <scope>NUCLEOTIDE SEQUENCE [LARGE SCALE GENOMIC DNA]</scope>
    <source>
        <strain evidence="3 4">L261</strain>
    </source>
</reference>
<dbReference type="GO" id="GO:0004721">
    <property type="term" value="F:phosphoprotein phosphatase activity"/>
    <property type="evidence" value="ECO:0007669"/>
    <property type="project" value="InterPro"/>
</dbReference>
<dbReference type="SUPFAM" id="SSF52799">
    <property type="entry name" value="(Phosphotyrosine protein) phosphatases II"/>
    <property type="match status" value="1"/>
</dbReference>
<dbReference type="EMBL" id="RHFF01000032">
    <property type="protein sequence ID" value="TGD36497.1"/>
    <property type="molecule type" value="Genomic_DNA"/>
</dbReference>
<feature type="domain" description="Tyrosine specific protein phosphatases" evidence="2">
    <location>
        <begin position="138"/>
        <end position="203"/>
    </location>
</feature>
<evidence type="ECO:0000256" key="1">
    <source>
        <dbReference type="ARBA" id="ARBA00009580"/>
    </source>
</evidence>
<evidence type="ECO:0000313" key="4">
    <source>
        <dbReference type="Proteomes" id="UP000297736"/>
    </source>
</evidence>
<dbReference type="Pfam" id="PF13350">
    <property type="entry name" value="Y_phosphatase3"/>
    <property type="match status" value="1"/>
</dbReference>
<dbReference type="PROSITE" id="PS00383">
    <property type="entry name" value="TYR_PHOSPHATASE_1"/>
    <property type="match status" value="1"/>
</dbReference>
<dbReference type="RefSeq" id="WP_135448534.1">
    <property type="nucleotide sequence ID" value="NZ_RHFF01000032.1"/>
</dbReference>
<sequence length="267" mass="28936">MSVTSRIDLPGVRNLRDIGGLSTTDGRSVASRRVYRAEALVSSNANESNALWVETESKAYASLGLTTVIDLRADEESTRAPSAWNRATNARYIQIPLPEGAPGSSTDLLQPVLSGRSPAFSAEDLGAYYVMLLQRRAKQFGTVIETIAGSEGKPLLIHCSAGKDRTALAIALVLGVLGVSREGTIRDYEQTGVNRPNRIEHYRAAFAKQNVRVEDVRAVFETPRVAMESALKHIDSEYGSAEDYLLRAAGTSQATLDAIRGTLLVER</sequence>